<dbReference type="InterPro" id="IPR011032">
    <property type="entry name" value="GroES-like_sf"/>
</dbReference>
<evidence type="ECO:0000256" key="1">
    <source>
        <dbReference type="ARBA" id="ARBA00001947"/>
    </source>
</evidence>
<evidence type="ECO:0000256" key="7">
    <source>
        <dbReference type="RuleBase" id="RU361277"/>
    </source>
</evidence>
<keyword evidence="6" id="KW-0520">NAD</keyword>
<dbReference type="PANTHER" id="PTHR43880">
    <property type="entry name" value="ALCOHOL DEHYDROGENASE"/>
    <property type="match status" value="1"/>
</dbReference>
<dbReference type="PANTHER" id="PTHR43880:SF12">
    <property type="entry name" value="ALCOHOL DEHYDROGENASE CLASS-3"/>
    <property type="match status" value="1"/>
</dbReference>
<dbReference type="AlphaFoldDB" id="A0A076EYH6"/>
<dbReference type="InterPro" id="IPR036291">
    <property type="entry name" value="NAD(P)-bd_dom_sf"/>
</dbReference>
<keyword evidence="4 7" id="KW-0862">Zinc</keyword>
<dbReference type="Proteomes" id="UP000028488">
    <property type="component" value="Plasmid pPDG2"/>
</dbReference>
<name>A0A076EYH6_RHOOP</name>
<proteinExistence type="inferred from homology"/>
<evidence type="ECO:0000256" key="6">
    <source>
        <dbReference type="ARBA" id="ARBA00023027"/>
    </source>
</evidence>
<dbReference type="RefSeq" id="WP_128643134.1">
    <property type="nucleotide sequence ID" value="NZ_CP008949.1"/>
</dbReference>
<dbReference type="InterPro" id="IPR013154">
    <property type="entry name" value="ADH-like_N"/>
</dbReference>
<dbReference type="Gene3D" id="3.40.50.720">
    <property type="entry name" value="NAD(P)-binding Rossmann-like Domain"/>
    <property type="match status" value="1"/>
</dbReference>
<dbReference type="SUPFAM" id="SSF50129">
    <property type="entry name" value="GroES-like"/>
    <property type="match status" value="1"/>
</dbReference>
<keyword evidence="3 7" id="KW-0479">Metal-binding</keyword>
<dbReference type="Gene3D" id="3.90.180.10">
    <property type="entry name" value="Medium-chain alcohol dehydrogenases, catalytic domain"/>
    <property type="match status" value="1"/>
</dbReference>
<geneLocation type="plasmid" evidence="9 10">
    <name>pPDG2</name>
</geneLocation>
<evidence type="ECO:0000256" key="5">
    <source>
        <dbReference type="ARBA" id="ARBA00023002"/>
    </source>
</evidence>
<accession>A0A076EYH6</accession>
<sequence length="364" mass="37621">MQIQAAVLRTHDGPFTLETVELAAPRPHEILVRIVGTGFCHTDVLPRSPQFLAQPPIICGHEGSGVVEAVGDAVTEFTAGDHVLASFDSCGRCENCRRSHPAYCREFFTRNLTGHAADDGGAVSDANGSPVASRWFGQSSFASHALVTERNAIKVGKGLPLDLLGPLGCGVQTGAGSILEALKIEAGSTVAIFGTGGVGLSAVMAARVAGAARIIAVDLHPSRLDATLEAGATDAVLGSDPDVAKQIRKLTGGGVQFALDTTAVPEVVTSALSALRPTGTLGLVGAGARPVTLAPDALSSGKNIMGILEGDVTPQIFIPRLIDLWEQGRFPFDRMITTYPMADINTAEADSASGATIKPVLVND</sequence>
<protein>
    <submittedName>
        <fullName evidence="9">Alcohol dehydrogenase</fullName>
    </submittedName>
</protein>
<evidence type="ECO:0000313" key="9">
    <source>
        <dbReference type="EMBL" id="AII10831.1"/>
    </source>
</evidence>
<evidence type="ECO:0000256" key="3">
    <source>
        <dbReference type="ARBA" id="ARBA00022723"/>
    </source>
</evidence>
<dbReference type="Pfam" id="PF00107">
    <property type="entry name" value="ADH_zinc_N"/>
    <property type="match status" value="1"/>
</dbReference>
<gene>
    <name evidence="9" type="ORF">EP51_42445</name>
</gene>
<dbReference type="InterPro" id="IPR002328">
    <property type="entry name" value="ADH_Zn_CS"/>
</dbReference>
<comment type="similarity">
    <text evidence="2 7">Belongs to the zinc-containing alcohol dehydrogenase family.</text>
</comment>
<dbReference type="CDD" id="cd08278">
    <property type="entry name" value="benzyl_alcohol_DH"/>
    <property type="match status" value="1"/>
</dbReference>
<dbReference type="GO" id="GO:0005829">
    <property type="term" value="C:cytosol"/>
    <property type="evidence" value="ECO:0007669"/>
    <property type="project" value="TreeGrafter"/>
</dbReference>
<dbReference type="FunFam" id="3.40.50.720:FF:000003">
    <property type="entry name" value="S-(hydroxymethyl)glutathione dehydrogenase"/>
    <property type="match status" value="1"/>
</dbReference>
<dbReference type="GO" id="GO:0046294">
    <property type="term" value="P:formaldehyde catabolic process"/>
    <property type="evidence" value="ECO:0007669"/>
    <property type="project" value="TreeGrafter"/>
</dbReference>
<dbReference type="PROSITE" id="PS00059">
    <property type="entry name" value="ADH_ZINC"/>
    <property type="match status" value="1"/>
</dbReference>
<dbReference type="SUPFAM" id="SSF51735">
    <property type="entry name" value="NAD(P)-binding Rossmann-fold domains"/>
    <property type="match status" value="1"/>
</dbReference>
<dbReference type="Pfam" id="PF08240">
    <property type="entry name" value="ADH_N"/>
    <property type="match status" value="1"/>
</dbReference>
<feature type="domain" description="Enoyl reductase (ER)" evidence="8">
    <location>
        <begin position="13"/>
        <end position="361"/>
    </location>
</feature>
<dbReference type="InterPro" id="IPR020843">
    <property type="entry name" value="ER"/>
</dbReference>
<evidence type="ECO:0000256" key="2">
    <source>
        <dbReference type="ARBA" id="ARBA00008072"/>
    </source>
</evidence>
<dbReference type="InterPro" id="IPR013149">
    <property type="entry name" value="ADH-like_C"/>
</dbReference>
<organism evidence="9 10">
    <name type="scientific">Rhodococcus opacus</name>
    <name type="common">Nocardia opaca</name>
    <dbReference type="NCBI Taxonomy" id="37919"/>
    <lineage>
        <taxon>Bacteria</taxon>
        <taxon>Bacillati</taxon>
        <taxon>Actinomycetota</taxon>
        <taxon>Actinomycetes</taxon>
        <taxon>Mycobacteriales</taxon>
        <taxon>Nocardiaceae</taxon>
        <taxon>Rhodococcus</taxon>
    </lineage>
</organism>
<evidence type="ECO:0000313" key="10">
    <source>
        <dbReference type="Proteomes" id="UP000028488"/>
    </source>
</evidence>
<comment type="cofactor">
    <cofactor evidence="1 7">
        <name>Zn(2+)</name>
        <dbReference type="ChEBI" id="CHEBI:29105"/>
    </cofactor>
</comment>
<keyword evidence="5" id="KW-0560">Oxidoreductase</keyword>
<evidence type="ECO:0000259" key="8">
    <source>
        <dbReference type="SMART" id="SM00829"/>
    </source>
</evidence>
<keyword evidence="9" id="KW-0614">Plasmid</keyword>
<reference evidence="9 10" key="1">
    <citation type="submission" date="2014-07" db="EMBL/GenBank/DDBJ databases">
        <title>Genome Sequence of Rhodococcus opacus Strain R7, a Biodegrader of Mono- and Polycyclic Aromatic Hydrocarbons.</title>
        <authorList>
            <person name="Di Gennaro P."/>
            <person name="Zampolli J."/>
            <person name="Presti I."/>
            <person name="Cappelletti M."/>
            <person name="D'Ursi P."/>
            <person name="Orro A."/>
            <person name="Mezzelani A."/>
            <person name="Milanesi L."/>
        </authorList>
    </citation>
    <scope>NUCLEOTIDE SEQUENCE [LARGE SCALE GENOMIC DNA]</scope>
    <source>
        <strain evidence="9 10">R7</strain>
        <plasmid evidence="9">pPDG2</plasmid>
    </source>
</reference>
<evidence type="ECO:0000256" key="4">
    <source>
        <dbReference type="ARBA" id="ARBA00022833"/>
    </source>
</evidence>
<dbReference type="SMART" id="SM00829">
    <property type="entry name" value="PKS_ER"/>
    <property type="match status" value="1"/>
</dbReference>
<dbReference type="EMBL" id="CP008949">
    <property type="protein sequence ID" value="AII10831.1"/>
    <property type="molecule type" value="Genomic_DNA"/>
</dbReference>
<dbReference type="GO" id="GO:0051903">
    <property type="term" value="F:S-(hydroxymethyl)glutathione dehydrogenase [NAD(P)+] activity"/>
    <property type="evidence" value="ECO:0007669"/>
    <property type="project" value="TreeGrafter"/>
</dbReference>
<dbReference type="GO" id="GO:0008270">
    <property type="term" value="F:zinc ion binding"/>
    <property type="evidence" value="ECO:0007669"/>
    <property type="project" value="InterPro"/>
</dbReference>